<evidence type="ECO:0000313" key="2">
    <source>
        <dbReference type="EMBL" id="MBM7077397.1"/>
    </source>
</evidence>
<evidence type="ECO:0000313" key="3">
    <source>
        <dbReference type="Proteomes" id="UP001518872"/>
    </source>
</evidence>
<proteinExistence type="predicted"/>
<dbReference type="Gene3D" id="1.25.40.10">
    <property type="entry name" value="Tetratricopeptide repeat domain"/>
    <property type="match status" value="1"/>
</dbReference>
<dbReference type="Proteomes" id="UP001518872">
    <property type="component" value="Unassembled WGS sequence"/>
</dbReference>
<accession>A0ABS2ISR6</accession>
<dbReference type="Pfam" id="PF12770">
    <property type="entry name" value="CHAT"/>
    <property type="match status" value="1"/>
</dbReference>
<protein>
    <submittedName>
        <fullName evidence="2">CHAT domain-containing protein</fullName>
    </submittedName>
</protein>
<keyword evidence="3" id="KW-1185">Reference proteome</keyword>
<reference evidence="2 3" key="1">
    <citation type="submission" date="2021-02" db="EMBL/GenBank/DDBJ databases">
        <authorList>
            <person name="Ra J.-S."/>
        </authorList>
    </citation>
    <scope>NUCLEOTIDE SEQUENCE [LARGE SCALE GENOMIC DNA]</scope>
    <source>
        <strain evidence="2 3">MMS20-R1-14</strain>
    </source>
</reference>
<name>A0ABS2ISR6_9ACTN</name>
<evidence type="ECO:0000259" key="1">
    <source>
        <dbReference type="Pfam" id="PF12770"/>
    </source>
</evidence>
<sequence>MPASERSIDAVDALIAAYNDSGDESRLVRAEGVARDLLAADPSRVDALAALSTVLMLRGRTSDPKQLDAAVAAAGRATALTPPDDPWWAYVNAQLAMVVGFRFEQRREVSDLSLAKRHADVAVAAVGEDDPLRIDVLLRCANVYRLGSERFGQVADIDTAVRLSREVHRSTDPDHVLTAHQLLALCLVTRFARTGSPGDLDEAIAHCRRGLATIPARHIDRAALNGVLAIALMQRWVNLDGDDDADLREAVQVSRQVVADLPSIGTVRAQLLATHGALLVMHGLSSNSSAHLDEAIRSSREAADAPTAGTQRAGHLVSLAHSLLVRARMSSDPAGVSDAVDTGMAALAGFSPGHPDRARALNVLGTALRTRYLIGRDPADLDAAVGMWRSSAASRAGAVGIRMTAARTWAQTAAEAGDAELALEAYGTAVGLLPLLAWRGLDRTVQEKRLAAVSGLAGDAAAWAIAAGQPHRAVELLEQGRQVLWSQALQTRSDLSALATVAPALAEELDRTRRELDGTGASPVGELPARPGWELGRDLLAGALDGPHHAGTEDAGHRRRLAERWEQLAAEARRLPGFENFLHPPSFAALQPACAGGAAVLVNTSRWRSDAIIVTADGVRAVPLPWLSHDTAQRRAVAFLDVQRAVEEGGGPVERAALRQTLVYLQRWLWDTVGESVCAALDDILGGGPDRRHRVWWCPTGPLTMLPLHAAGRFGASAPLAARRRISVAARCVSSYTPSLSALLRARATPTPDGAPQAFAVGLGTLPGQAPLPAVSDELRAVSSHVPGLRVLSGRSATVEGVLTALEQHSWAHFACHGDQDFKRPSAAALRLVDGKLSVLDLAGRLATRSRSAGGCDLAYLSACRTAAGGRDLPDEGIHLTAALQMAGFRHVIGSQWAVSDRVAAQVADDVYAGLKAGGRLDADGAAVALDRAIARVRRAHPDRPEVWAALIHTGP</sequence>
<gene>
    <name evidence="2" type="ORF">JQX11_13745</name>
</gene>
<dbReference type="RefSeq" id="WP_204925373.1">
    <property type="nucleotide sequence ID" value="NZ_JAFEUC010000006.1"/>
</dbReference>
<comment type="caution">
    <text evidence="2">The sequence shown here is derived from an EMBL/GenBank/DDBJ whole genome shotgun (WGS) entry which is preliminary data.</text>
</comment>
<organism evidence="2 3">
    <name type="scientific">Micromonospora humida</name>
    <dbReference type="NCBI Taxonomy" id="2809018"/>
    <lineage>
        <taxon>Bacteria</taxon>
        <taxon>Bacillati</taxon>
        <taxon>Actinomycetota</taxon>
        <taxon>Actinomycetes</taxon>
        <taxon>Micromonosporales</taxon>
        <taxon>Micromonosporaceae</taxon>
        <taxon>Micromonospora</taxon>
    </lineage>
</organism>
<dbReference type="InterPro" id="IPR024983">
    <property type="entry name" value="CHAT_dom"/>
</dbReference>
<feature type="domain" description="CHAT" evidence="1">
    <location>
        <begin position="667"/>
        <end position="955"/>
    </location>
</feature>
<dbReference type="EMBL" id="JAFEUC010000006">
    <property type="protein sequence ID" value="MBM7077397.1"/>
    <property type="molecule type" value="Genomic_DNA"/>
</dbReference>
<dbReference type="InterPro" id="IPR011990">
    <property type="entry name" value="TPR-like_helical_dom_sf"/>
</dbReference>